<dbReference type="PRINTS" id="PR00368">
    <property type="entry name" value="FADPNR"/>
</dbReference>
<evidence type="ECO:0000256" key="2">
    <source>
        <dbReference type="ARBA" id="ARBA00011738"/>
    </source>
</evidence>
<proteinExistence type="predicted"/>
<reference evidence="6" key="1">
    <citation type="submission" date="2022-06" db="EMBL/GenBank/DDBJ databases">
        <title>Aquibacillus sp. a new bacterium isolated from soil saline samples.</title>
        <authorList>
            <person name="Galisteo C."/>
            <person name="De La Haba R."/>
            <person name="Sanchez-Porro C."/>
            <person name="Ventosa A."/>
        </authorList>
    </citation>
    <scope>NUCLEOTIDE SEQUENCE</scope>
    <source>
        <strain evidence="6">3ASR75-11</strain>
    </source>
</reference>
<gene>
    <name evidence="6" type="ORF">NC797_08075</name>
</gene>
<dbReference type="GO" id="GO:0016491">
    <property type="term" value="F:oxidoreductase activity"/>
    <property type="evidence" value="ECO:0007669"/>
    <property type="project" value="UniProtKB-KW"/>
</dbReference>
<name>A0A9X4ANE8_9BACI</name>
<dbReference type="Gene3D" id="3.50.50.60">
    <property type="entry name" value="FAD/NAD(P)-binding domain"/>
    <property type="match status" value="2"/>
</dbReference>
<accession>A0A9X4ANE8</accession>
<dbReference type="PANTHER" id="PTHR48105">
    <property type="entry name" value="THIOREDOXIN REDUCTASE 1-RELATED-RELATED"/>
    <property type="match status" value="1"/>
</dbReference>
<keyword evidence="4" id="KW-0560">Oxidoreductase</keyword>
<evidence type="ECO:0000313" key="7">
    <source>
        <dbReference type="Proteomes" id="UP001145050"/>
    </source>
</evidence>
<dbReference type="InterPro" id="IPR050097">
    <property type="entry name" value="Ferredoxin-NADP_redctase_2"/>
</dbReference>
<dbReference type="RefSeq" id="WP_272436270.1">
    <property type="nucleotide sequence ID" value="NZ_JAMQKB010000006.1"/>
</dbReference>
<dbReference type="SUPFAM" id="SSF51905">
    <property type="entry name" value="FAD/NAD(P)-binding domain"/>
    <property type="match status" value="1"/>
</dbReference>
<dbReference type="EMBL" id="JAMQKB010000006">
    <property type="protein sequence ID" value="MDC3424465.1"/>
    <property type="molecule type" value="Genomic_DNA"/>
</dbReference>
<evidence type="ECO:0000256" key="3">
    <source>
        <dbReference type="ARBA" id="ARBA00022630"/>
    </source>
</evidence>
<organism evidence="6 7">
    <name type="scientific">Terrihalobacillus insolitus</name>
    <dbReference type="NCBI Taxonomy" id="2950438"/>
    <lineage>
        <taxon>Bacteria</taxon>
        <taxon>Bacillati</taxon>
        <taxon>Bacillota</taxon>
        <taxon>Bacilli</taxon>
        <taxon>Bacillales</taxon>
        <taxon>Bacillaceae</taxon>
        <taxon>Terrihalobacillus</taxon>
    </lineage>
</organism>
<sequence>MKYDCIIVGGGIAGLQAAIQLGRYKHKILVIDSNNGRSNLCHCYHNILGWPDGVDGQKLRDIGKKQAEGFGVVFIQDEIVDAKQINEEFSLIGKQGVTYQGRLLLLATGVMDRFPYFSNLYPCLGNSIYICPDCDGYEINNKRAIVLGSGDVGANMALTLTYWSQDLVYVNHEQKKMADRTRKELEKNNIVYAEEPIKKVVADGSQFKGVKLESGSSIHADHAFLAFGGNKVRSDLAAMLGVDLYNNNHILVDPRTKMTNVENVWAAGDVVAHSEQTTIAMGDGMQAAIWMHKYLMGDGPSEL</sequence>
<evidence type="ECO:0000259" key="5">
    <source>
        <dbReference type="Pfam" id="PF07992"/>
    </source>
</evidence>
<comment type="cofactor">
    <cofactor evidence="1">
        <name>FAD</name>
        <dbReference type="ChEBI" id="CHEBI:57692"/>
    </cofactor>
</comment>
<keyword evidence="3" id="KW-0285">Flavoprotein</keyword>
<dbReference type="AlphaFoldDB" id="A0A9X4ANE8"/>
<evidence type="ECO:0000313" key="6">
    <source>
        <dbReference type="EMBL" id="MDC3424465.1"/>
    </source>
</evidence>
<comment type="subunit">
    <text evidence="2">Homodimer.</text>
</comment>
<evidence type="ECO:0000256" key="1">
    <source>
        <dbReference type="ARBA" id="ARBA00001974"/>
    </source>
</evidence>
<comment type="caution">
    <text evidence="6">The sequence shown here is derived from an EMBL/GenBank/DDBJ whole genome shotgun (WGS) entry which is preliminary data.</text>
</comment>
<dbReference type="Pfam" id="PF07992">
    <property type="entry name" value="Pyr_redox_2"/>
    <property type="match status" value="1"/>
</dbReference>
<dbReference type="InterPro" id="IPR036188">
    <property type="entry name" value="FAD/NAD-bd_sf"/>
</dbReference>
<evidence type="ECO:0000256" key="4">
    <source>
        <dbReference type="ARBA" id="ARBA00023002"/>
    </source>
</evidence>
<protein>
    <submittedName>
        <fullName evidence="6">NAD(P)/FAD-dependent oxidoreductase</fullName>
    </submittedName>
</protein>
<keyword evidence="7" id="KW-1185">Reference proteome</keyword>
<feature type="domain" description="FAD/NAD(P)-binding" evidence="5">
    <location>
        <begin position="3"/>
        <end position="284"/>
    </location>
</feature>
<dbReference type="Proteomes" id="UP001145050">
    <property type="component" value="Unassembled WGS sequence"/>
</dbReference>
<dbReference type="PRINTS" id="PR00469">
    <property type="entry name" value="PNDRDTASEII"/>
</dbReference>
<dbReference type="InterPro" id="IPR023753">
    <property type="entry name" value="FAD/NAD-binding_dom"/>
</dbReference>